<comment type="caution">
    <text evidence="1">The sequence shown here is derived from an EMBL/GenBank/DDBJ whole genome shotgun (WGS) entry which is preliminary data.</text>
</comment>
<proteinExistence type="predicted"/>
<name>A0A8X6TVI8_NEPPI</name>
<evidence type="ECO:0000313" key="2">
    <source>
        <dbReference type="Proteomes" id="UP000887013"/>
    </source>
</evidence>
<sequence>MQYCQFKISPCKLSFIEAGVDLKHRFETSLLNSLKKTYKKMIILKYDSEALISAPQNKVDILERAQNKALRLITEAEVSIPMLALRHHTSFSPVAVEIKKQAVNAHVRMKASVRANWTNDWQKSLLKTRPLRSKFVRGVCGTWI</sequence>
<organism evidence="1 2">
    <name type="scientific">Nephila pilipes</name>
    <name type="common">Giant wood spider</name>
    <name type="synonym">Nephila maculata</name>
    <dbReference type="NCBI Taxonomy" id="299642"/>
    <lineage>
        <taxon>Eukaryota</taxon>
        <taxon>Metazoa</taxon>
        <taxon>Ecdysozoa</taxon>
        <taxon>Arthropoda</taxon>
        <taxon>Chelicerata</taxon>
        <taxon>Arachnida</taxon>
        <taxon>Araneae</taxon>
        <taxon>Araneomorphae</taxon>
        <taxon>Entelegynae</taxon>
        <taxon>Araneoidea</taxon>
        <taxon>Nephilidae</taxon>
        <taxon>Nephila</taxon>
    </lineage>
</organism>
<dbReference type="Proteomes" id="UP000887013">
    <property type="component" value="Unassembled WGS sequence"/>
</dbReference>
<gene>
    <name evidence="1" type="ORF">NPIL_694671</name>
</gene>
<reference evidence="1" key="1">
    <citation type="submission" date="2020-08" db="EMBL/GenBank/DDBJ databases">
        <title>Multicomponent nature underlies the extraordinary mechanical properties of spider dragline silk.</title>
        <authorList>
            <person name="Kono N."/>
            <person name="Nakamura H."/>
            <person name="Mori M."/>
            <person name="Yoshida Y."/>
            <person name="Ohtoshi R."/>
            <person name="Malay A.D."/>
            <person name="Moran D.A.P."/>
            <person name="Tomita M."/>
            <person name="Numata K."/>
            <person name="Arakawa K."/>
        </authorList>
    </citation>
    <scope>NUCLEOTIDE SEQUENCE</scope>
</reference>
<dbReference type="EMBL" id="BMAW01112801">
    <property type="protein sequence ID" value="GFT54506.1"/>
    <property type="molecule type" value="Genomic_DNA"/>
</dbReference>
<protein>
    <submittedName>
        <fullName evidence="1">Uncharacterized protein</fullName>
    </submittedName>
</protein>
<accession>A0A8X6TVI8</accession>
<dbReference type="AlphaFoldDB" id="A0A8X6TVI8"/>
<keyword evidence="2" id="KW-1185">Reference proteome</keyword>
<evidence type="ECO:0000313" key="1">
    <source>
        <dbReference type="EMBL" id="GFT54506.1"/>
    </source>
</evidence>